<comment type="subunit">
    <text evidence="12">Monomer and homodimer.</text>
</comment>
<name>A0ABS2NMP7_9FIRM</name>
<keyword evidence="15" id="KW-1185">Reference proteome</keyword>
<evidence type="ECO:0000256" key="11">
    <source>
        <dbReference type="ARBA" id="ARBA00048697"/>
    </source>
</evidence>
<evidence type="ECO:0000256" key="2">
    <source>
        <dbReference type="ARBA" id="ARBA00022485"/>
    </source>
</evidence>
<dbReference type="NCBIfam" id="NF001199">
    <property type="entry name" value="PRK00164.2-1"/>
    <property type="match status" value="1"/>
</dbReference>
<dbReference type="InterPro" id="IPR000385">
    <property type="entry name" value="MoaA_NifB_PqqE_Fe-S-bd_CS"/>
</dbReference>
<dbReference type="PANTHER" id="PTHR22960">
    <property type="entry name" value="MOLYBDOPTERIN COFACTOR SYNTHESIS PROTEIN A"/>
    <property type="match status" value="1"/>
</dbReference>
<reference evidence="14 15" key="1">
    <citation type="submission" date="2021-01" db="EMBL/GenBank/DDBJ databases">
        <title>Genomic Encyclopedia of Type Strains, Phase IV (KMG-IV): sequencing the most valuable type-strain genomes for metagenomic binning, comparative biology and taxonomic classification.</title>
        <authorList>
            <person name="Goeker M."/>
        </authorList>
    </citation>
    <scope>NUCLEOTIDE SEQUENCE [LARGE SCALE GENOMIC DNA]</scope>
    <source>
        <strain evidence="14 15">DSM 25890</strain>
    </source>
</reference>
<dbReference type="PROSITE" id="PS01305">
    <property type="entry name" value="MOAA_NIFB_PQQE"/>
    <property type="match status" value="1"/>
</dbReference>
<organism evidence="14 15">
    <name type="scientific">Alkaliphilus hydrothermalis</name>
    <dbReference type="NCBI Taxonomy" id="1482730"/>
    <lineage>
        <taxon>Bacteria</taxon>
        <taxon>Bacillati</taxon>
        <taxon>Bacillota</taxon>
        <taxon>Clostridia</taxon>
        <taxon>Peptostreptococcales</taxon>
        <taxon>Natronincolaceae</taxon>
        <taxon>Alkaliphilus</taxon>
    </lineage>
</organism>
<feature type="binding site" evidence="12">
    <location>
        <position position="155"/>
    </location>
    <ligand>
        <name>GTP</name>
        <dbReference type="ChEBI" id="CHEBI:37565"/>
    </ligand>
</feature>
<evidence type="ECO:0000256" key="12">
    <source>
        <dbReference type="HAMAP-Rule" id="MF_01225"/>
    </source>
</evidence>
<comment type="similarity">
    <text evidence="12">Belongs to the radical SAM superfamily. MoaA family.</text>
</comment>
<evidence type="ECO:0000256" key="5">
    <source>
        <dbReference type="ARBA" id="ARBA00022741"/>
    </source>
</evidence>
<dbReference type="HAMAP" id="MF_01225_B">
    <property type="entry name" value="MoaA_B"/>
    <property type="match status" value="1"/>
</dbReference>
<dbReference type="SFLD" id="SFLDG01067">
    <property type="entry name" value="SPASM/twitch_domain_containing"/>
    <property type="match status" value="1"/>
</dbReference>
<feature type="binding site" evidence="12">
    <location>
        <position position="94"/>
    </location>
    <ligand>
        <name>GTP</name>
        <dbReference type="ChEBI" id="CHEBI:37565"/>
    </ligand>
</feature>
<comment type="caution">
    <text evidence="14">The sequence shown here is derived from an EMBL/GenBank/DDBJ whole genome shotgun (WGS) entry which is preliminary data.</text>
</comment>
<feature type="binding site" evidence="12">
    <location>
        <position position="118"/>
    </location>
    <ligand>
        <name>S-adenosyl-L-methionine</name>
        <dbReference type="ChEBI" id="CHEBI:59789"/>
    </ligand>
</feature>
<dbReference type="InterPro" id="IPR040064">
    <property type="entry name" value="MoaA-like"/>
</dbReference>
<dbReference type="Gene3D" id="3.20.20.70">
    <property type="entry name" value="Aldolase class I"/>
    <property type="match status" value="1"/>
</dbReference>
<evidence type="ECO:0000259" key="13">
    <source>
        <dbReference type="PROSITE" id="PS51918"/>
    </source>
</evidence>
<feature type="binding site" evidence="12">
    <location>
        <position position="20"/>
    </location>
    <ligand>
        <name>[4Fe-4S] cluster</name>
        <dbReference type="ChEBI" id="CHEBI:49883"/>
        <label>1</label>
        <note>4Fe-4S-S-AdoMet</note>
    </ligand>
</feature>
<dbReference type="PANTHER" id="PTHR22960:SF0">
    <property type="entry name" value="MOLYBDENUM COFACTOR BIOSYNTHESIS PROTEIN 1"/>
    <property type="match status" value="1"/>
</dbReference>
<dbReference type="SFLD" id="SFLDG01386">
    <property type="entry name" value="main_SPASM_domain-containing"/>
    <property type="match status" value="1"/>
</dbReference>
<feature type="binding site" evidence="12">
    <location>
        <position position="26"/>
    </location>
    <ligand>
        <name>S-adenosyl-L-methionine</name>
        <dbReference type="ChEBI" id="CHEBI:59789"/>
    </ligand>
</feature>
<dbReference type="PROSITE" id="PS51918">
    <property type="entry name" value="RADICAL_SAM"/>
    <property type="match status" value="1"/>
</dbReference>
<evidence type="ECO:0000256" key="7">
    <source>
        <dbReference type="ARBA" id="ARBA00023014"/>
    </source>
</evidence>
<feature type="binding site" evidence="12">
    <location>
        <position position="251"/>
    </location>
    <ligand>
        <name>[4Fe-4S] cluster</name>
        <dbReference type="ChEBI" id="CHEBI:49883"/>
        <label>2</label>
        <note>4Fe-4S-substrate</note>
    </ligand>
</feature>
<feature type="binding site" evidence="12">
    <location>
        <position position="13"/>
    </location>
    <ligand>
        <name>GTP</name>
        <dbReference type="ChEBI" id="CHEBI:37565"/>
    </ligand>
</feature>
<protein>
    <recommendedName>
        <fullName evidence="1 12">GTP 3',8-cyclase</fullName>
        <ecNumber evidence="1 12">4.1.99.22</ecNumber>
    </recommendedName>
    <alternativeName>
        <fullName evidence="12">Molybdenum cofactor biosynthesis protein A</fullName>
    </alternativeName>
</protein>
<dbReference type="NCBIfam" id="TIGR02666">
    <property type="entry name" value="moaA"/>
    <property type="match status" value="1"/>
</dbReference>
<dbReference type="RefSeq" id="WP_204400497.1">
    <property type="nucleotide sequence ID" value="NZ_JAFBEE010000003.1"/>
</dbReference>
<evidence type="ECO:0000256" key="8">
    <source>
        <dbReference type="ARBA" id="ARBA00023134"/>
    </source>
</evidence>
<keyword evidence="10 12" id="KW-0456">Lyase</keyword>
<proteinExistence type="inferred from homology"/>
<dbReference type="CDD" id="cd01335">
    <property type="entry name" value="Radical_SAM"/>
    <property type="match status" value="1"/>
</dbReference>
<dbReference type="InterPro" id="IPR058240">
    <property type="entry name" value="rSAM_sf"/>
</dbReference>
<dbReference type="InterPro" id="IPR010505">
    <property type="entry name" value="MoaA_twitch"/>
</dbReference>
<dbReference type="InterPro" id="IPR006638">
    <property type="entry name" value="Elp3/MiaA/NifB-like_rSAM"/>
</dbReference>
<dbReference type="SFLD" id="SFLDS00029">
    <property type="entry name" value="Radical_SAM"/>
    <property type="match status" value="1"/>
</dbReference>
<evidence type="ECO:0000256" key="6">
    <source>
        <dbReference type="ARBA" id="ARBA00023004"/>
    </source>
</evidence>
<keyword evidence="4 12" id="KW-0479">Metal-binding</keyword>
<keyword evidence="3 12" id="KW-0949">S-adenosyl-L-methionine</keyword>
<dbReference type="InterPro" id="IPR013785">
    <property type="entry name" value="Aldolase_TIM"/>
</dbReference>
<comment type="catalytic activity">
    <reaction evidence="11 12">
        <text>GTP + AH2 + S-adenosyl-L-methionine = (8S)-3',8-cyclo-7,8-dihydroguanosine 5'-triphosphate + 5'-deoxyadenosine + L-methionine + A + H(+)</text>
        <dbReference type="Rhea" id="RHEA:49576"/>
        <dbReference type="ChEBI" id="CHEBI:13193"/>
        <dbReference type="ChEBI" id="CHEBI:15378"/>
        <dbReference type="ChEBI" id="CHEBI:17319"/>
        <dbReference type="ChEBI" id="CHEBI:17499"/>
        <dbReference type="ChEBI" id="CHEBI:37565"/>
        <dbReference type="ChEBI" id="CHEBI:57844"/>
        <dbReference type="ChEBI" id="CHEBI:59789"/>
        <dbReference type="ChEBI" id="CHEBI:131766"/>
        <dbReference type="EC" id="4.1.99.22"/>
    </reaction>
</comment>
<feature type="binding site" evidence="12">
    <location>
        <position position="67"/>
    </location>
    <ligand>
        <name>S-adenosyl-L-methionine</name>
        <dbReference type="ChEBI" id="CHEBI:59789"/>
    </ligand>
</feature>
<evidence type="ECO:0000256" key="3">
    <source>
        <dbReference type="ARBA" id="ARBA00022691"/>
    </source>
</evidence>
<dbReference type="SMART" id="SM00729">
    <property type="entry name" value="Elp3"/>
    <property type="match status" value="1"/>
</dbReference>
<feature type="binding site" evidence="12">
    <location>
        <position position="63"/>
    </location>
    <ligand>
        <name>GTP</name>
        <dbReference type="ChEBI" id="CHEBI:37565"/>
    </ligand>
</feature>
<keyword evidence="7 12" id="KW-0411">Iron-sulfur</keyword>
<keyword evidence="5 12" id="KW-0547">Nucleotide-binding</keyword>
<dbReference type="CDD" id="cd21117">
    <property type="entry name" value="Twitch_MoaA"/>
    <property type="match status" value="1"/>
</dbReference>
<keyword evidence="8 12" id="KW-0342">GTP-binding</keyword>
<keyword evidence="9 12" id="KW-0501">Molybdenum cofactor biosynthesis</keyword>
<evidence type="ECO:0000256" key="10">
    <source>
        <dbReference type="ARBA" id="ARBA00023239"/>
    </source>
</evidence>
<comment type="pathway">
    <text evidence="12">Cofactor biosynthesis; molybdopterin biosynthesis.</text>
</comment>
<gene>
    <name evidence="12" type="primary">moaA</name>
    <name evidence="14" type="ORF">JOC73_000731</name>
</gene>
<feature type="binding site" evidence="12">
    <location>
        <begin position="256"/>
        <end position="258"/>
    </location>
    <ligand>
        <name>GTP</name>
        <dbReference type="ChEBI" id="CHEBI:37565"/>
    </ligand>
</feature>
<dbReference type="Pfam" id="PF06463">
    <property type="entry name" value="Mob_synth_C"/>
    <property type="match status" value="1"/>
</dbReference>
<comment type="cofactor">
    <cofactor evidence="12">
        <name>[4Fe-4S] cluster</name>
        <dbReference type="ChEBI" id="CHEBI:49883"/>
    </cofactor>
    <text evidence="12">Binds 2 [4Fe-4S] clusters. Binds 1 [4Fe-4S] cluster coordinated with 3 cysteines and an exchangeable S-adenosyl-L-methionine and 1 [4Fe-4S] cluster coordinated with 3 cysteines and the GTP-derived substrate.</text>
</comment>
<sequence>MQDRYLRKVNYMRISITDLCNLRCQYCMPKDGLIKKYHQDMMTFEEILEVVKSGVKLGIDKIRITGGEPLVKKGIVDLVEAIASVEGIKDIALTTNGLLLKQMAKDLKKAGLKRVNISIDSLKPHRFREITRGGDLNAVLDGIQEVLHLGMSPVKLNTVMIGGFNEDEVEDFVRLTISDNIDVRFIELMPVGEACGWAQERFISNEEIKKRIETLTLLRYDKHEDGPAKLYQLPEAKGRIGFINSISDHFCGSCNRIRLTNDGKLKPCLHSNHEIDILQVLRSNPKAIDNFLQRAILSKPEKHRLYGVEQEIGYRNMSEIGG</sequence>
<feature type="binding site" evidence="12">
    <location>
        <position position="268"/>
    </location>
    <ligand>
        <name>[4Fe-4S] cluster</name>
        <dbReference type="ChEBI" id="CHEBI:49883"/>
        <label>2</label>
        <note>4Fe-4S-substrate</note>
    </ligand>
</feature>
<dbReference type="SFLD" id="SFLDG01383">
    <property type="entry name" value="cyclic_pyranopterin_phosphate"/>
    <property type="match status" value="1"/>
</dbReference>
<dbReference type="Proteomes" id="UP001314796">
    <property type="component" value="Unassembled WGS sequence"/>
</dbReference>
<dbReference type="EMBL" id="JAFBEE010000003">
    <property type="protein sequence ID" value="MBM7614220.1"/>
    <property type="molecule type" value="Genomic_DNA"/>
</dbReference>
<dbReference type="EC" id="4.1.99.22" evidence="1 12"/>
<feature type="binding site" evidence="12">
    <location>
        <position position="189"/>
    </location>
    <ligand>
        <name>S-adenosyl-L-methionine</name>
        <dbReference type="ChEBI" id="CHEBI:59789"/>
    </ligand>
</feature>
<evidence type="ECO:0000313" key="14">
    <source>
        <dbReference type="EMBL" id="MBM7614220.1"/>
    </source>
</evidence>
<evidence type="ECO:0000256" key="9">
    <source>
        <dbReference type="ARBA" id="ARBA00023150"/>
    </source>
</evidence>
<dbReference type="InterPro" id="IPR013483">
    <property type="entry name" value="MoaA"/>
</dbReference>
<dbReference type="InterPro" id="IPR050105">
    <property type="entry name" value="MoCo_biosynth_MoaA/MoaC"/>
</dbReference>
<dbReference type="InterPro" id="IPR007197">
    <property type="entry name" value="rSAM"/>
</dbReference>
<feature type="binding site" evidence="12">
    <location>
        <position position="254"/>
    </location>
    <ligand>
        <name>[4Fe-4S] cluster</name>
        <dbReference type="ChEBI" id="CHEBI:49883"/>
        <label>2</label>
        <note>4Fe-4S-substrate</note>
    </ligand>
</feature>
<accession>A0ABS2NMP7</accession>
<keyword evidence="6 12" id="KW-0408">Iron</keyword>
<dbReference type="SUPFAM" id="SSF102114">
    <property type="entry name" value="Radical SAM enzymes"/>
    <property type="match status" value="1"/>
</dbReference>
<feature type="binding site" evidence="12">
    <location>
        <position position="24"/>
    </location>
    <ligand>
        <name>[4Fe-4S] cluster</name>
        <dbReference type="ChEBI" id="CHEBI:49883"/>
        <label>1</label>
        <note>4Fe-4S-S-AdoMet</note>
    </ligand>
</feature>
<evidence type="ECO:0000256" key="4">
    <source>
        <dbReference type="ARBA" id="ARBA00022723"/>
    </source>
</evidence>
<feature type="binding site" evidence="12">
    <location>
        <position position="27"/>
    </location>
    <ligand>
        <name>[4Fe-4S] cluster</name>
        <dbReference type="ChEBI" id="CHEBI:49883"/>
        <label>1</label>
        <note>4Fe-4S-S-AdoMet</note>
    </ligand>
</feature>
<dbReference type="Pfam" id="PF04055">
    <property type="entry name" value="Radical_SAM"/>
    <property type="match status" value="1"/>
</dbReference>
<comment type="function">
    <text evidence="12">Catalyzes the cyclization of GTP to (8S)-3',8-cyclo-7,8-dihydroguanosine 5'-triphosphate.</text>
</comment>
<evidence type="ECO:0000256" key="1">
    <source>
        <dbReference type="ARBA" id="ARBA00012167"/>
    </source>
</evidence>
<feature type="domain" description="Radical SAM core" evidence="13">
    <location>
        <begin position="4"/>
        <end position="228"/>
    </location>
</feature>
<keyword evidence="2 12" id="KW-0004">4Fe-4S</keyword>
<evidence type="ECO:0000313" key="15">
    <source>
        <dbReference type="Proteomes" id="UP001314796"/>
    </source>
</evidence>